<dbReference type="InterPro" id="IPR008471">
    <property type="entry name" value="MnmC-like_methylTransf"/>
</dbReference>
<evidence type="ECO:0000313" key="3">
    <source>
        <dbReference type="Proteomes" id="UP000011910"/>
    </source>
</evidence>
<dbReference type="AlphaFoldDB" id="M7MX51"/>
<dbReference type="InterPro" id="IPR029063">
    <property type="entry name" value="SAM-dependent_MTases_sf"/>
</dbReference>
<dbReference type="Pfam" id="PF05430">
    <property type="entry name" value="Methyltransf_30"/>
    <property type="match status" value="1"/>
</dbReference>
<feature type="domain" description="MnmC-like methyltransferase" evidence="1">
    <location>
        <begin position="147"/>
        <end position="229"/>
    </location>
</feature>
<evidence type="ECO:0000313" key="2">
    <source>
        <dbReference type="EMBL" id="EMR01008.1"/>
    </source>
</evidence>
<keyword evidence="3" id="KW-1185">Reference proteome</keyword>
<dbReference type="Proteomes" id="UP000011910">
    <property type="component" value="Unassembled WGS sequence"/>
</dbReference>
<dbReference type="GO" id="GO:0016645">
    <property type="term" value="F:oxidoreductase activity, acting on the CH-NH group of donors"/>
    <property type="evidence" value="ECO:0007669"/>
    <property type="project" value="InterPro"/>
</dbReference>
<name>M7MX51_9BACT</name>
<gene>
    <name evidence="2" type="primary">mnmC</name>
    <name evidence="2" type="ORF">ADICEAN_03874</name>
</gene>
<dbReference type="Gene3D" id="3.40.50.150">
    <property type="entry name" value="Vaccinia Virus protein VP39"/>
    <property type="match status" value="1"/>
</dbReference>
<accession>M7MX51</accession>
<protein>
    <submittedName>
        <fullName evidence="2">tRNA 5-methylaminomethyl-2-thiouridine biosynthesis bifunctional protein MnmC</fullName>
    </submittedName>
</protein>
<dbReference type="PANTHER" id="PTHR39963">
    <property type="entry name" value="SLL0983 PROTEIN"/>
    <property type="match status" value="1"/>
</dbReference>
<dbReference type="NCBIfam" id="NF033855">
    <property type="entry name" value="tRNA_MNMC2"/>
    <property type="match status" value="1"/>
</dbReference>
<dbReference type="SUPFAM" id="SSF53335">
    <property type="entry name" value="S-adenosyl-L-methionine-dependent methyltransferases"/>
    <property type="match status" value="1"/>
</dbReference>
<dbReference type="GO" id="GO:0004808">
    <property type="term" value="F:tRNA (5-methylaminomethyl-2-thiouridylate)(34)-methyltransferase activity"/>
    <property type="evidence" value="ECO:0007669"/>
    <property type="project" value="InterPro"/>
</dbReference>
<comment type="caution">
    <text evidence="2">The sequence shown here is derived from an EMBL/GenBank/DDBJ whole genome shotgun (WGS) entry which is preliminary data.</text>
</comment>
<evidence type="ECO:0000259" key="1">
    <source>
        <dbReference type="Pfam" id="PF05430"/>
    </source>
</evidence>
<reference evidence="2 3" key="1">
    <citation type="journal article" date="2013" name="Genome Announc.">
        <title>Draft Genome Sequence of Cesiribacter andamanensis Strain AMV16T, Isolated from a Soil Sample from a Mud Volcano in the Andaman Islands, India.</title>
        <authorList>
            <person name="Shivaji S."/>
            <person name="Ara S."/>
            <person name="Begum Z."/>
            <person name="Srinivas T.N."/>
            <person name="Singh A."/>
            <person name="Kumar Pinnaka A."/>
        </authorList>
    </citation>
    <scope>NUCLEOTIDE SEQUENCE [LARGE SCALE GENOMIC DNA]</scope>
    <source>
        <strain evidence="2 3">AMV16</strain>
    </source>
</reference>
<proteinExistence type="predicted"/>
<dbReference type="eggNOG" id="COG4121">
    <property type="taxonomic scope" value="Bacteria"/>
</dbReference>
<sequence>MSEQPIGQEPQLIKTGDGSHSLFHPVLNETYHSHHGALQESQYVFIRQGLDAWREQHADARSLQVLEIGFGTGLNALLSLQWAKRHGVQLRFTTLEPYPISLALVQELNYADLLGGQADMLRLHEASWEEDVIIEDSFVLHKTTTPLQEIDFSSSSYDVVFFDAFAPSKQPELWEKPLLAKVAAALATEGLFCTYCAKGQLKRDLNSLALTVETLPGAPGKKEMVRARKGH</sequence>
<dbReference type="PATRIC" id="fig|1279009.4.peg.3920"/>
<dbReference type="STRING" id="1279009.ADICEAN_03874"/>
<organism evidence="2 3">
    <name type="scientific">Cesiribacter andamanensis AMV16</name>
    <dbReference type="NCBI Taxonomy" id="1279009"/>
    <lineage>
        <taxon>Bacteria</taxon>
        <taxon>Pseudomonadati</taxon>
        <taxon>Bacteroidota</taxon>
        <taxon>Cytophagia</taxon>
        <taxon>Cytophagales</taxon>
        <taxon>Cesiribacteraceae</taxon>
        <taxon>Cesiribacter</taxon>
    </lineage>
</organism>
<dbReference type="OrthoDB" id="9786494at2"/>
<dbReference type="PANTHER" id="PTHR39963:SF1">
    <property type="entry name" value="MNMC-LIKE METHYLTRANSFERASE DOMAIN-CONTAINING PROTEIN"/>
    <property type="match status" value="1"/>
</dbReference>
<dbReference type="InterPro" id="IPR047785">
    <property type="entry name" value="tRNA_MNMC2"/>
</dbReference>
<dbReference type="EMBL" id="AODQ01000156">
    <property type="protein sequence ID" value="EMR01008.1"/>
    <property type="molecule type" value="Genomic_DNA"/>
</dbReference>